<dbReference type="AlphaFoldDB" id="A0A090DJ88"/>
<dbReference type="Proteomes" id="UP000046373">
    <property type="component" value="Unassembled WGS sequence"/>
</dbReference>
<dbReference type="GeneID" id="31887690"/>
<evidence type="ECO:0000313" key="1">
    <source>
        <dbReference type="EMBL" id="CDX16128.1"/>
    </source>
</evidence>
<sequence>MDAGTDKKKRNQRLSVFELEALREAFKRSVRENGVAEAEWARHAELFVKRTLQKASGPTRA</sequence>
<evidence type="ECO:0000313" key="2">
    <source>
        <dbReference type="Proteomes" id="UP000046373"/>
    </source>
</evidence>
<organism evidence="1 2">
    <name type="scientific">Mesorhizobium plurifarium</name>
    <dbReference type="NCBI Taxonomy" id="69974"/>
    <lineage>
        <taxon>Bacteria</taxon>
        <taxon>Pseudomonadati</taxon>
        <taxon>Pseudomonadota</taxon>
        <taxon>Alphaproteobacteria</taxon>
        <taxon>Hyphomicrobiales</taxon>
        <taxon>Phyllobacteriaceae</taxon>
        <taxon>Mesorhizobium</taxon>
    </lineage>
</organism>
<proteinExistence type="predicted"/>
<dbReference type="EMBL" id="CCNB01000003">
    <property type="protein sequence ID" value="CDX16128.1"/>
    <property type="molecule type" value="Genomic_DNA"/>
</dbReference>
<accession>A0A090DJ88</accession>
<name>A0A090DJ88_MESPL</name>
<gene>
    <name evidence="1" type="ORF">MPLDJ20_110014</name>
</gene>
<reference evidence="1 2" key="1">
    <citation type="submission" date="2014-08" db="EMBL/GenBank/DDBJ databases">
        <authorList>
            <person name="Moulin Lionel"/>
        </authorList>
    </citation>
    <scope>NUCLEOTIDE SEQUENCE [LARGE SCALE GENOMIC DNA]</scope>
</reference>
<protein>
    <submittedName>
        <fullName evidence="1">Uncharacterized protein</fullName>
    </submittedName>
</protein>